<evidence type="ECO:0000313" key="2">
    <source>
        <dbReference type="EMBL" id="KAL2050263.1"/>
    </source>
</evidence>
<keyword evidence="3" id="KW-1185">Reference proteome</keyword>
<reference evidence="2 3" key="1">
    <citation type="submission" date="2024-09" db="EMBL/GenBank/DDBJ databases">
        <title>Rethinking Asexuality: The Enigmatic Case of Functional Sexual Genes in Lepraria (Stereocaulaceae).</title>
        <authorList>
            <person name="Doellman M."/>
            <person name="Sun Y."/>
            <person name="Barcenas-Pena A."/>
            <person name="Lumbsch H.T."/>
            <person name="Grewe F."/>
        </authorList>
    </citation>
    <scope>NUCLEOTIDE SEQUENCE [LARGE SCALE GENOMIC DNA]</scope>
    <source>
        <strain evidence="2 3">Grewe 0041</strain>
    </source>
</reference>
<evidence type="ECO:0008006" key="4">
    <source>
        <dbReference type="Google" id="ProtNLM"/>
    </source>
</evidence>
<comment type="caution">
    <text evidence="2">The sequence shown here is derived from an EMBL/GenBank/DDBJ whole genome shotgun (WGS) entry which is preliminary data.</text>
</comment>
<organism evidence="2 3">
    <name type="scientific">Lepraria finkii</name>
    <dbReference type="NCBI Taxonomy" id="1340010"/>
    <lineage>
        <taxon>Eukaryota</taxon>
        <taxon>Fungi</taxon>
        <taxon>Dikarya</taxon>
        <taxon>Ascomycota</taxon>
        <taxon>Pezizomycotina</taxon>
        <taxon>Lecanoromycetes</taxon>
        <taxon>OSLEUM clade</taxon>
        <taxon>Lecanoromycetidae</taxon>
        <taxon>Lecanorales</taxon>
        <taxon>Lecanorineae</taxon>
        <taxon>Stereocaulaceae</taxon>
        <taxon>Lepraria</taxon>
    </lineage>
</organism>
<feature type="region of interest" description="Disordered" evidence="1">
    <location>
        <begin position="342"/>
        <end position="374"/>
    </location>
</feature>
<feature type="compositionally biased region" description="Basic and acidic residues" evidence="1">
    <location>
        <begin position="354"/>
        <end position="374"/>
    </location>
</feature>
<protein>
    <recommendedName>
        <fullName evidence="4">RRM domain-containing protein</fullName>
    </recommendedName>
</protein>
<evidence type="ECO:0000313" key="3">
    <source>
        <dbReference type="Proteomes" id="UP001590951"/>
    </source>
</evidence>
<sequence length="374" mass="41786">MLQKHATAFISPCLSPNQTLSASPNCLSSPSLQLQLSAQAIDGYERSMTAPRVALTGQAIPAYARTAGRAVHVKIHPRPRNLGESREVLRVLQQYGDVVMYKHLKHEPELHAENTALAIYQNTESAEKIINASPLRFELGKADASLPLSEYITTKAAQEEQEKEGDAVEAAISGERIQAAKEPEEEAQEEFKEAHKPRQHRERAISSEHGFAAFKGLQGTISYASDTAQANTITTTSPRTPKPFTPNPTPSNTSTTELPYTSPPPSAQPSLKESRREFHLTITRSVMNHHAYIQRQHYYGPFHLDWRSLMAEDLKGRVPVDGFRDLGLGKGEAPLRVRLRRREEEEENGGGRVGLREMWEEGQRKREERGEVDV</sequence>
<gene>
    <name evidence="2" type="ORF">ABVK25_009490</name>
</gene>
<dbReference type="Proteomes" id="UP001590951">
    <property type="component" value="Unassembled WGS sequence"/>
</dbReference>
<feature type="compositionally biased region" description="Basic and acidic residues" evidence="1">
    <location>
        <begin position="189"/>
        <end position="203"/>
    </location>
</feature>
<evidence type="ECO:0000256" key="1">
    <source>
        <dbReference type="SAM" id="MobiDB-lite"/>
    </source>
</evidence>
<feature type="region of interest" description="Disordered" evidence="1">
    <location>
        <begin position="178"/>
        <end position="203"/>
    </location>
</feature>
<proteinExistence type="predicted"/>
<accession>A0ABR4AX76</accession>
<dbReference type="EMBL" id="JBHFEH010000050">
    <property type="protein sequence ID" value="KAL2050263.1"/>
    <property type="molecule type" value="Genomic_DNA"/>
</dbReference>
<feature type="compositionally biased region" description="Pro residues" evidence="1">
    <location>
        <begin position="240"/>
        <end position="249"/>
    </location>
</feature>
<name>A0ABR4AX76_9LECA</name>
<feature type="region of interest" description="Disordered" evidence="1">
    <location>
        <begin position="233"/>
        <end position="273"/>
    </location>
</feature>